<sequence length="57" mass="6610">MKNAFQVFSRYSDGQNTEHRIFLPSLSYIVMTNSYLRPLPPLETKDMLMTIHTSNSS</sequence>
<proteinExistence type="predicted"/>
<dbReference type="EMBL" id="CATNWA010003540">
    <property type="protein sequence ID" value="CAI9545605.1"/>
    <property type="molecule type" value="Genomic_DNA"/>
</dbReference>
<accession>A0ABN9BDE6</accession>
<evidence type="ECO:0000313" key="2">
    <source>
        <dbReference type="Proteomes" id="UP001162483"/>
    </source>
</evidence>
<gene>
    <name evidence="1" type="ORF">SPARVUS_LOCUS2680437</name>
</gene>
<evidence type="ECO:0000313" key="1">
    <source>
        <dbReference type="EMBL" id="CAI9545605.1"/>
    </source>
</evidence>
<protein>
    <submittedName>
        <fullName evidence="1">Uncharacterized protein</fullName>
    </submittedName>
</protein>
<organism evidence="1 2">
    <name type="scientific">Staurois parvus</name>
    <dbReference type="NCBI Taxonomy" id="386267"/>
    <lineage>
        <taxon>Eukaryota</taxon>
        <taxon>Metazoa</taxon>
        <taxon>Chordata</taxon>
        <taxon>Craniata</taxon>
        <taxon>Vertebrata</taxon>
        <taxon>Euteleostomi</taxon>
        <taxon>Amphibia</taxon>
        <taxon>Batrachia</taxon>
        <taxon>Anura</taxon>
        <taxon>Neobatrachia</taxon>
        <taxon>Ranoidea</taxon>
        <taxon>Ranidae</taxon>
        <taxon>Staurois</taxon>
    </lineage>
</organism>
<comment type="caution">
    <text evidence="1">The sequence shown here is derived from an EMBL/GenBank/DDBJ whole genome shotgun (WGS) entry which is preliminary data.</text>
</comment>
<name>A0ABN9BDE6_9NEOB</name>
<keyword evidence="2" id="KW-1185">Reference proteome</keyword>
<reference evidence="1" key="1">
    <citation type="submission" date="2023-05" db="EMBL/GenBank/DDBJ databases">
        <authorList>
            <person name="Stuckert A."/>
        </authorList>
    </citation>
    <scope>NUCLEOTIDE SEQUENCE</scope>
</reference>
<dbReference type="Proteomes" id="UP001162483">
    <property type="component" value="Unassembled WGS sequence"/>
</dbReference>